<name>A0A6L3VHF3_9ACTN</name>
<keyword evidence="1" id="KW-0732">Signal</keyword>
<accession>A0A6L3VHF3</accession>
<reference evidence="2 3" key="1">
    <citation type="submission" date="2019-09" db="EMBL/GenBank/DDBJ databases">
        <title>Actinomadura physcomitrii sp. nov., a novel actinomycete isolated from moss [Physcomitrium sphaericum (Ludw) Fuernr].</title>
        <authorList>
            <person name="Liu C."/>
            <person name="Zhuang X."/>
        </authorList>
    </citation>
    <scope>NUCLEOTIDE SEQUENCE [LARGE SCALE GENOMIC DNA]</scope>
    <source>
        <strain evidence="2 3">CYP1-1B</strain>
    </source>
</reference>
<sequence length="370" mass="39234">MKFWRVPLAAAAAVVMAAGPTVPAPASAATRGDFKRVSLPFFWPNNSLRDVDAASPDSVWITGSQGEITLPGPIPGTGTSIPGNPVVRRWQNGEWVEYDLLGLPGHGGINDVDAVGPEDVWINGTDYDAKKPYVAHFSGSAFNQVTLPPGTTATTLQADASGVWLSTSTDLYRWTGDIWTDEWTRVTAFPEISLDTSYVRADDDVWRLGTTSEWSSTFVAQHWDGQTWKNAPIHADGLGTGFGFTDMVALSPTDAWAVGTDYGTSPASAVMMHWDGTAWTKAAVPAGLNALTRIIKGVDGDLWALGHNLDEAAKPGLLHYSGGTWSRVPTTAVPNRTNIYATALAAVPGTGALWTLGTVNIGGPVVLTDG</sequence>
<gene>
    <name evidence="2" type="ORF">F9B16_45505</name>
</gene>
<comment type="caution">
    <text evidence="2">The sequence shown here is derived from an EMBL/GenBank/DDBJ whole genome shotgun (WGS) entry which is preliminary data.</text>
</comment>
<feature type="signal peptide" evidence="1">
    <location>
        <begin position="1"/>
        <end position="28"/>
    </location>
</feature>
<feature type="chain" id="PRO_5026712756" evidence="1">
    <location>
        <begin position="29"/>
        <end position="370"/>
    </location>
</feature>
<dbReference type="RefSeq" id="WP_151546499.1">
    <property type="nucleotide sequence ID" value="NZ_WBMR01000285.1"/>
</dbReference>
<proteinExistence type="predicted"/>
<protein>
    <submittedName>
        <fullName evidence="2">Uncharacterized protein</fullName>
    </submittedName>
</protein>
<organism evidence="2 3">
    <name type="scientific">Actinomadura montaniterrae</name>
    <dbReference type="NCBI Taxonomy" id="1803903"/>
    <lineage>
        <taxon>Bacteria</taxon>
        <taxon>Bacillati</taxon>
        <taxon>Actinomycetota</taxon>
        <taxon>Actinomycetes</taxon>
        <taxon>Streptosporangiales</taxon>
        <taxon>Thermomonosporaceae</taxon>
        <taxon>Actinomadura</taxon>
    </lineage>
</organism>
<keyword evidence="3" id="KW-1185">Reference proteome</keyword>
<evidence type="ECO:0000256" key="1">
    <source>
        <dbReference type="SAM" id="SignalP"/>
    </source>
</evidence>
<dbReference type="Proteomes" id="UP000483004">
    <property type="component" value="Unassembled WGS sequence"/>
</dbReference>
<evidence type="ECO:0000313" key="3">
    <source>
        <dbReference type="Proteomes" id="UP000483004"/>
    </source>
</evidence>
<dbReference type="AlphaFoldDB" id="A0A6L3VHF3"/>
<dbReference type="EMBL" id="WBMR01000285">
    <property type="protein sequence ID" value="KAB2361830.1"/>
    <property type="molecule type" value="Genomic_DNA"/>
</dbReference>
<evidence type="ECO:0000313" key="2">
    <source>
        <dbReference type="EMBL" id="KAB2361830.1"/>
    </source>
</evidence>
<dbReference type="OrthoDB" id="5177340at2"/>